<evidence type="ECO:0000313" key="2">
    <source>
        <dbReference type="Proteomes" id="UP000770717"/>
    </source>
</evidence>
<comment type="caution">
    <text evidence="1">The sequence shown here is derived from an EMBL/GenBank/DDBJ whole genome shotgun (WGS) entry which is preliminary data.</text>
</comment>
<dbReference type="EMBL" id="WNTK01002896">
    <property type="protein sequence ID" value="KAG9465577.1"/>
    <property type="molecule type" value="Genomic_DNA"/>
</dbReference>
<keyword evidence="2" id="KW-1185">Reference proteome</keyword>
<protein>
    <submittedName>
        <fullName evidence="1">Uncharacterized protein</fullName>
    </submittedName>
</protein>
<name>A0A8J6C7F2_ELECQ</name>
<proteinExistence type="predicted"/>
<sequence>MSDCRVSSIDWWPPSCGSMTVVTLMTEINLLDNSLTRMTKGNLYELADRMGRGGGRIPSADSALLNPLLPERRLYLLAVF</sequence>
<gene>
    <name evidence="1" type="ORF">GDO78_018071</name>
</gene>
<organism evidence="1 2">
    <name type="scientific">Eleutherodactylus coqui</name>
    <name type="common">Puerto Rican coqui</name>
    <dbReference type="NCBI Taxonomy" id="57060"/>
    <lineage>
        <taxon>Eukaryota</taxon>
        <taxon>Metazoa</taxon>
        <taxon>Chordata</taxon>
        <taxon>Craniata</taxon>
        <taxon>Vertebrata</taxon>
        <taxon>Euteleostomi</taxon>
        <taxon>Amphibia</taxon>
        <taxon>Batrachia</taxon>
        <taxon>Anura</taxon>
        <taxon>Neobatrachia</taxon>
        <taxon>Hyloidea</taxon>
        <taxon>Eleutherodactylidae</taxon>
        <taxon>Eleutherodactylinae</taxon>
        <taxon>Eleutherodactylus</taxon>
        <taxon>Eleutherodactylus</taxon>
    </lineage>
</organism>
<accession>A0A8J6C7F2</accession>
<evidence type="ECO:0000313" key="1">
    <source>
        <dbReference type="EMBL" id="KAG9465577.1"/>
    </source>
</evidence>
<dbReference type="Proteomes" id="UP000770717">
    <property type="component" value="Unassembled WGS sequence"/>
</dbReference>
<reference evidence="1" key="1">
    <citation type="thesis" date="2020" institute="ProQuest LLC" country="789 East Eisenhower Parkway, Ann Arbor, MI, USA">
        <title>Comparative Genomics and Chromosome Evolution.</title>
        <authorList>
            <person name="Mudd A.B."/>
        </authorList>
    </citation>
    <scope>NUCLEOTIDE SEQUENCE</scope>
    <source>
        <strain evidence="1">HN-11 Male</strain>
        <tissue evidence="1">Kidney and liver</tissue>
    </source>
</reference>
<dbReference type="AlphaFoldDB" id="A0A8J6C7F2"/>